<dbReference type="PANTHER" id="PTHR31977">
    <property type="entry name" value="UPF0696 PROTEIN C11ORF68"/>
    <property type="match status" value="1"/>
</dbReference>
<sequence>MTEEDAPEDALREAAHGIFEIILNKELKRRGSYLFERVENGEDFSEDFKEIFSEFSADYPELAGALNSCSTVTDRIYTKICEGEGVFPTKTELMYWIVQDRPGYIPAPDEDEKAGKWLIFLEKEETDGIWIKIRNATTEGLLGFSSKVSTAKENPDSRDERFVIYIYTPDWSNEEDVMNIREELKKLGVKQRIGYKRNIETYHGDYSTTGNKVTYYSV</sequence>
<name>A0A9E7PM90_9EURY</name>
<evidence type="ECO:0000256" key="1">
    <source>
        <dbReference type="ARBA" id="ARBA00010568"/>
    </source>
</evidence>
<dbReference type="Gene3D" id="3.30.760.10">
    <property type="entry name" value="RNA Cap, Translation Initiation Factor Eif4e"/>
    <property type="match status" value="1"/>
</dbReference>
<evidence type="ECO:0000313" key="3">
    <source>
        <dbReference type="Proteomes" id="UP001060368"/>
    </source>
</evidence>
<dbReference type="SUPFAM" id="SSF55418">
    <property type="entry name" value="eIF4e-like"/>
    <property type="match status" value="1"/>
</dbReference>
<dbReference type="EMBL" id="CP096115">
    <property type="protein sequence ID" value="UUX91236.1"/>
    <property type="molecule type" value="Genomic_DNA"/>
</dbReference>
<reference evidence="2" key="1">
    <citation type="submission" date="2022-04" db="EMBL/GenBank/DDBJ databases">
        <title>Complete genome of Methanoplanus endosymbiosus DSM 3599.</title>
        <authorList>
            <person name="Chen S.-C."/>
            <person name="You Y.-T."/>
            <person name="Zhou Y.-Z."/>
            <person name="Lai M.-C."/>
        </authorList>
    </citation>
    <scope>NUCLEOTIDE SEQUENCE</scope>
    <source>
        <strain evidence="2">DSM 3599</strain>
    </source>
</reference>
<protein>
    <submittedName>
        <fullName evidence="2">DUF1917 domain-containing protein</fullName>
    </submittedName>
</protein>
<evidence type="ECO:0000313" key="2">
    <source>
        <dbReference type="EMBL" id="UUX91236.1"/>
    </source>
</evidence>
<dbReference type="Proteomes" id="UP001060368">
    <property type="component" value="Chromosome"/>
</dbReference>
<dbReference type="KEGG" id="mend:L6E24_07550"/>
<dbReference type="AlphaFoldDB" id="A0A9E7PM90"/>
<comment type="similarity">
    <text evidence="1">Belongs to the UPF0696 family.</text>
</comment>
<proteinExistence type="inferred from homology"/>
<organism evidence="2 3">
    <name type="scientific">Methanoplanus endosymbiosus</name>
    <dbReference type="NCBI Taxonomy" id="33865"/>
    <lineage>
        <taxon>Archaea</taxon>
        <taxon>Methanobacteriati</taxon>
        <taxon>Methanobacteriota</taxon>
        <taxon>Stenosarchaea group</taxon>
        <taxon>Methanomicrobia</taxon>
        <taxon>Methanomicrobiales</taxon>
        <taxon>Methanomicrobiaceae</taxon>
        <taxon>Methanoplanus</taxon>
    </lineage>
</organism>
<dbReference type="GeneID" id="74307544"/>
<dbReference type="PANTHER" id="PTHR31977:SF1">
    <property type="entry name" value="UPF0696 PROTEIN C11ORF68"/>
    <property type="match status" value="1"/>
</dbReference>
<dbReference type="Pfam" id="PF08939">
    <property type="entry name" value="Bles03"/>
    <property type="match status" value="1"/>
</dbReference>
<accession>A0A9E7PM90</accession>
<gene>
    <name evidence="2" type="ORF">L6E24_07550</name>
</gene>
<dbReference type="RefSeq" id="WP_257741388.1">
    <property type="nucleotide sequence ID" value="NZ_CP096115.1"/>
</dbReference>
<dbReference type="InterPro" id="IPR015034">
    <property type="entry name" value="Bles03"/>
</dbReference>
<dbReference type="InterPro" id="IPR023398">
    <property type="entry name" value="TIF_eIF4e-like"/>
</dbReference>
<keyword evidence="3" id="KW-1185">Reference proteome</keyword>